<dbReference type="GO" id="GO:0031177">
    <property type="term" value="F:phosphopantetheine binding"/>
    <property type="evidence" value="ECO:0007669"/>
    <property type="project" value="TreeGrafter"/>
</dbReference>
<dbReference type="GO" id="GO:0016874">
    <property type="term" value="F:ligase activity"/>
    <property type="evidence" value="ECO:0007669"/>
    <property type="project" value="UniProtKB-KW"/>
</dbReference>
<dbReference type="GO" id="GO:0043041">
    <property type="term" value="P:amino acid activation for nonribosomal peptide biosynthetic process"/>
    <property type="evidence" value="ECO:0007669"/>
    <property type="project" value="TreeGrafter"/>
</dbReference>
<dbReference type="Gene3D" id="3.40.50.12780">
    <property type="entry name" value="N-terminal domain of ligase-like"/>
    <property type="match status" value="1"/>
</dbReference>
<dbReference type="SUPFAM" id="SSF56801">
    <property type="entry name" value="Acetyl-CoA synthetase-like"/>
    <property type="match status" value="1"/>
</dbReference>
<dbReference type="Pfam" id="PF00501">
    <property type="entry name" value="AMP-binding"/>
    <property type="match status" value="1"/>
</dbReference>
<dbReference type="Proteomes" id="UP001178507">
    <property type="component" value="Unassembled WGS sequence"/>
</dbReference>
<dbReference type="InterPro" id="IPR000169">
    <property type="entry name" value="Pept_cys_AS"/>
</dbReference>
<evidence type="ECO:0000313" key="4">
    <source>
        <dbReference type="Proteomes" id="UP001178507"/>
    </source>
</evidence>
<protein>
    <recommendedName>
        <fullName evidence="2">AMP-dependent synthetase/ligase domain-containing protein</fullName>
    </recommendedName>
</protein>
<evidence type="ECO:0000313" key="3">
    <source>
        <dbReference type="EMBL" id="CAJ1372232.1"/>
    </source>
</evidence>
<dbReference type="InterPro" id="IPR045851">
    <property type="entry name" value="AMP-bd_C_sf"/>
</dbReference>
<evidence type="ECO:0000259" key="2">
    <source>
        <dbReference type="Pfam" id="PF00501"/>
    </source>
</evidence>
<dbReference type="EMBL" id="CAUJNA010000122">
    <property type="protein sequence ID" value="CAJ1372232.1"/>
    <property type="molecule type" value="Genomic_DNA"/>
</dbReference>
<gene>
    <name evidence="3" type="ORF">EVOR1521_LOCUS2355</name>
</gene>
<keyword evidence="4" id="KW-1185">Reference proteome</keyword>
<organism evidence="3 4">
    <name type="scientific">Effrenium voratum</name>
    <dbReference type="NCBI Taxonomy" id="2562239"/>
    <lineage>
        <taxon>Eukaryota</taxon>
        <taxon>Sar</taxon>
        <taxon>Alveolata</taxon>
        <taxon>Dinophyceae</taxon>
        <taxon>Suessiales</taxon>
        <taxon>Symbiodiniaceae</taxon>
        <taxon>Effrenium</taxon>
    </lineage>
</organism>
<dbReference type="GO" id="GO:0005737">
    <property type="term" value="C:cytoplasm"/>
    <property type="evidence" value="ECO:0007669"/>
    <property type="project" value="TreeGrafter"/>
</dbReference>
<dbReference type="InterPro" id="IPR042099">
    <property type="entry name" value="ANL_N_sf"/>
</dbReference>
<dbReference type="PROSITE" id="PS00139">
    <property type="entry name" value="THIOL_PROTEASE_CYS"/>
    <property type="match status" value="1"/>
</dbReference>
<feature type="domain" description="AMP-dependent synthetase/ligase" evidence="2">
    <location>
        <begin position="58"/>
        <end position="269"/>
    </location>
</feature>
<accession>A0AA36HPE1</accession>
<proteinExistence type="predicted"/>
<dbReference type="InterPro" id="IPR020845">
    <property type="entry name" value="AMP-binding_CS"/>
</dbReference>
<dbReference type="Gene3D" id="3.30.300.30">
    <property type="match status" value="1"/>
</dbReference>
<dbReference type="GO" id="GO:0044550">
    <property type="term" value="P:secondary metabolite biosynthetic process"/>
    <property type="evidence" value="ECO:0007669"/>
    <property type="project" value="TreeGrafter"/>
</dbReference>
<keyword evidence="1" id="KW-0436">Ligase</keyword>
<dbReference type="AlphaFoldDB" id="A0AA36HPE1"/>
<name>A0AA36HPE1_9DINO</name>
<dbReference type="PANTHER" id="PTHR45527">
    <property type="entry name" value="NONRIBOSOMAL PEPTIDE SYNTHETASE"/>
    <property type="match status" value="1"/>
</dbReference>
<sequence length="453" mass="50609">MPLQSTLQVIAADELEQTQAWAQAIPGSCWEYASLCVRARVCHVFVKAGSETWSSELAVSEGDLAYVIFTSGSTGKPKGVAVTHRSIVHLIEWVNSTYNIDHNDSLLFTTSISFDLSCYDMFGSLAAGSTVHVAPELSPKKLFQVLQKGHITFWDSAPQVLQQLEPFIGALDSLRLVFLSGDWVPLQLTQMLRRAMGDGRVVALGGATEVTVWSNFFEVGDLDPEWRSIPYGRPIWNHQYYCLDAQSAPLHVGMTGELYIGGVGVARGYVGRADLSERFLENPFHPGRVYRTGDMVRFMPLRPWGVYHNSCEVVLEFLGRKDSQVKVRGFRVELAEVELSFAAQGLDCAVLALPSACPAVLVAFAPRFWFFGSWMCCLESQNRKGTCHIFWSDSQVCSVEALPLTRSGKVDRQALEAWWAQRRTAFRAPITKQQQRVVEAHHLRLEICSEILK</sequence>
<dbReference type="PANTHER" id="PTHR45527:SF10">
    <property type="entry name" value="PYOCHELIN SYNTHASE PCHF"/>
    <property type="match status" value="1"/>
</dbReference>
<dbReference type="PROSITE" id="PS00455">
    <property type="entry name" value="AMP_BINDING"/>
    <property type="match status" value="1"/>
</dbReference>
<dbReference type="InterPro" id="IPR000873">
    <property type="entry name" value="AMP-dep_synth/lig_dom"/>
</dbReference>
<reference evidence="3" key="1">
    <citation type="submission" date="2023-08" db="EMBL/GenBank/DDBJ databases">
        <authorList>
            <person name="Chen Y."/>
            <person name="Shah S."/>
            <person name="Dougan E. K."/>
            <person name="Thang M."/>
            <person name="Chan C."/>
        </authorList>
    </citation>
    <scope>NUCLEOTIDE SEQUENCE</scope>
</reference>
<comment type="caution">
    <text evidence="3">The sequence shown here is derived from an EMBL/GenBank/DDBJ whole genome shotgun (WGS) entry which is preliminary data.</text>
</comment>
<evidence type="ECO:0000256" key="1">
    <source>
        <dbReference type="ARBA" id="ARBA00022598"/>
    </source>
</evidence>